<keyword evidence="2 3" id="KW-0808">Transferase</keyword>
<name>A0A6S6THY2_9BACT</name>
<dbReference type="InterPro" id="IPR014031">
    <property type="entry name" value="Ketoacyl_synth_C"/>
</dbReference>
<dbReference type="InterPro" id="IPR000794">
    <property type="entry name" value="Beta-ketoacyl_synthase"/>
</dbReference>
<evidence type="ECO:0000256" key="1">
    <source>
        <dbReference type="ARBA" id="ARBA00008467"/>
    </source>
</evidence>
<gene>
    <name evidence="5" type="ORF">HELGO_WM17591</name>
</gene>
<reference evidence="5" key="1">
    <citation type="submission" date="2020-01" db="EMBL/GenBank/DDBJ databases">
        <authorList>
            <person name="Meier V. D."/>
            <person name="Meier V D."/>
        </authorList>
    </citation>
    <scope>NUCLEOTIDE SEQUENCE</scope>
    <source>
        <strain evidence="5">HLG_WM_MAG_10</strain>
    </source>
</reference>
<dbReference type="EMBL" id="CACVAQ010000269">
    <property type="protein sequence ID" value="CAA6818925.1"/>
    <property type="molecule type" value="Genomic_DNA"/>
</dbReference>
<organism evidence="5">
    <name type="scientific">uncultured Aureispira sp</name>
    <dbReference type="NCBI Taxonomy" id="1331704"/>
    <lineage>
        <taxon>Bacteria</taxon>
        <taxon>Pseudomonadati</taxon>
        <taxon>Bacteroidota</taxon>
        <taxon>Saprospiria</taxon>
        <taxon>Saprospirales</taxon>
        <taxon>Saprospiraceae</taxon>
        <taxon>Aureispira</taxon>
        <taxon>environmental samples</taxon>
    </lineage>
</organism>
<dbReference type="GO" id="GO:0005829">
    <property type="term" value="C:cytosol"/>
    <property type="evidence" value="ECO:0007669"/>
    <property type="project" value="TreeGrafter"/>
</dbReference>
<dbReference type="AlphaFoldDB" id="A0A6S6THY2"/>
<comment type="similarity">
    <text evidence="1 3">Belongs to the thiolase-like superfamily. Beta-ketoacyl-ACP synthases family.</text>
</comment>
<evidence type="ECO:0000313" key="5">
    <source>
        <dbReference type="EMBL" id="CAA6818925.1"/>
    </source>
</evidence>
<dbReference type="Pfam" id="PF02801">
    <property type="entry name" value="Ketoacyl-synt_C"/>
    <property type="match status" value="1"/>
</dbReference>
<dbReference type="PANTHER" id="PTHR11712">
    <property type="entry name" value="POLYKETIDE SYNTHASE-RELATED"/>
    <property type="match status" value="1"/>
</dbReference>
<proteinExistence type="inferred from homology"/>
<dbReference type="InterPro" id="IPR020841">
    <property type="entry name" value="PKS_Beta-ketoAc_synthase_dom"/>
</dbReference>
<evidence type="ECO:0000256" key="3">
    <source>
        <dbReference type="RuleBase" id="RU003694"/>
    </source>
</evidence>
<evidence type="ECO:0000256" key="2">
    <source>
        <dbReference type="ARBA" id="ARBA00022679"/>
    </source>
</evidence>
<dbReference type="GO" id="GO:0006633">
    <property type="term" value="P:fatty acid biosynthetic process"/>
    <property type="evidence" value="ECO:0007669"/>
    <property type="project" value="TreeGrafter"/>
</dbReference>
<accession>A0A6S6THY2</accession>
<dbReference type="SUPFAM" id="SSF53901">
    <property type="entry name" value="Thiolase-like"/>
    <property type="match status" value="2"/>
</dbReference>
<dbReference type="GO" id="GO:0004315">
    <property type="term" value="F:3-oxoacyl-[acyl-carrier-protein] synthase activity"/>
    <property type="evidence" value="ECO:0007669"/>
    <property type="project" value="TreeGrafter"/>
</dbReference>
<sequence length="390" mass="42322">MKQTTIYITADNIISSLGFTTKANWENIVAERTGVECHHDTSIYPSPVWISKIKEETLTAASKALQNPRQYSKLEQLFLLSIKDVVERSKIDILAEDSLIIIASTKGNIDLLEHKNQGKFPSNRVQLGTMAEQIQQYFNNPNTPLVVCNACISGVLAMDVAKRLLRRKKYKNIIVTGGDLVSEFTLSGFKSFKAMSDAPSKPYDKNRVGINLGEGIGTVLLSTEKPVDQTEFITLEGGASSNDANHISGPSRTGDGLFIAIDKALKDSASTSDEIDYMSMHGTATPYNDEMESKAIALANLQEVPLNSLKGYIGHTLGAAGLIESIVAIQSLKNNLLYRSLGFEELGVPVPINVIKETSSMPLHKCLKTASGFGGCNAAMVFAKSSNKTL</sequence>
<feature type="domain" description="Ketosynthase family 3 (KS3)" evidence="4">
    <location>
        <begin position="1"/>
        <end position="384"/>
    </location>
</feature>
<evidence type="ECO:0000259" key="4">
    <source>
        <dbReference type="PROSITE" id="PS52004"/>
    </source>
</evidence>
<dbReference type="PANTHER" id="PTHR11712:SF336">
    <property type="entry name" value="3-OXOACYL-[ACYL-CARRIER-PROTEIN] SYNTHASE, MITOCHONDRIAL"/>
    <property type="match status" value="1"/>
</dbReference>
<dbReference type="PROSITE" id="PS52004">
    <property type="entry name" value="KS3_2"/>
    <property type="match status" value="1"/>
</dbReference>
<dbReference type="Gene3D" id="3.40.47.10">
    <property type="match status" value="1"/>
</dbReference>
<protein>
    <submittedName>
        <fullName evidence="5">Beta-ketoacyl synthase</fullName>
    </submittedName>
</protein>
<dbReference type="InterPro" id="IPR014030">
    <property type="entry name" value="Ketoacyl_synth_N"/>
</dbReference>
<dbReference type="InterPro" id="IPR016039">
    <property type="entry name" value="Thiolase-like"/>
</dbReference>
<dbReference type="Pfam" id="PF00109">
    <property type="entry name" value="ketoacyl-synt"/>
    <property type="match status" value="1"/>
</dbReference>